<protein>
    <submittedName>
        <fullName evidence="4">Ribonucleases P/MRP protein subunit POP1 (inferred by orthology to a human protein)</fullName>
    </submittedName>
</protein>
<evidence type="ECO:0000259" key="1">
    <source>
        <dbReference type="Pfam" id="PF08170"/>
    </source>
</evidence>
<dbReference type="WBParaSite" id="NBR_0001647901-mRNA-1">
    <property type="protein sequence ID" value="NBR_0001647901-mRNA-1"/>
    <property type="gene ID" value="NBR_0001647901"/>
</dbReference>
<dbReference type="Pfam" id="PF08170">
    <property type="entry name" value="POPLD"/>
    <property type="match status" value="1"/>
</dbReference>
<organism evidence="4">
    <name type="scientific">Nippostrongylus brasiliensis</name>
    <name type="common">Rat hookworm</name>
    <dbReference type="NCBI Taxonomy" id="27835"/>
    <lineage>
        <taxon>Eukaryota</taxon>
        <taxon>Metazoa</taxon>
        <taxon>Ecdysozoa</taxon>
        <taxon>Nematoda</taxon>
        <taxon>Chromadorea</taxon>
        <taxon>Rhabditida</taxon>
        <taxon>Rhabditina</taxon>
        <taxon>Rhabditomorpha</taxon>
        <taxon>Strongyloidea</taxon>
        <taxon>Heligmosomidae</taxon>
        <taxon>Nippostrongylus</taxon>
    </lineage>
</organism>
<dbReference type="InterPro" id="IPR012590">
    <property type="entry name" value="POPLD_dom"/>
</dbReference>
<reference evidence="4" key="1">
    <citation type="submission" date="2017-02" db="UniProtKB">
        <authorList>
            <consortium name="WormBaseParasite"/>
        </authorList>
    </citation>
    <scope>IDENTIFICATION</scope>
</reference>
<dbReference type="OMA" id="LEHEYPF"/>
<keyword evidence="3" id="KW-1185">Reference proteome</keyword>
<evidence type="ECO:0000313" key="4">
    <source>
        <dbReference type="WBParaSite" id="NBR_0001647901-mRNA-1"/>
    </source>
</evidence>
<dbReference type="EMBL" id="UYSL01022226">
    <property type="protein sequence ID" value="VDL80075.1"/>
    <property type="molecule type" value="Genomic_DNA"/>
</dbReference>
<accession>A0A0N4YHW7</accession>
<name>A0A0N4YHW7_NIPBR</name>
<gene>
    <name evidence="2" type="ORF">NBR_LOCUS16480</name>
</gene>
<proteinExistence type="predicted"/>
<dbReference type="Proteomes" id="UP000271162">
    <property type="component" value="Unassembled WGS sequence"/>
</dbReference>
<dbReference type="AlphaFoldDB" id="A0A0N4YHW7"/>
<reference evidence="2 3" key="2">
    <citation type="submission" date="2018-11" db="EMBL/GenBank/DDBJ databases">
        <authorList>
            <consortium name="Pathogen Informatics"/>
        </authorList>
    </citation>
    <scope>NUCLEOTIDE SEQUENCE [LARGE SCALE GENOMIC DNA]</scope>
</reference>
<sequence>MDFWVALQMRTARASGWRDELTAHLEATRFCFPTDVIDATAGETEMKRMQLEHEYPFTFEYAELVNDWLTAKGHNRVEEPYVLRDRALLTSLSKWLQGKDKNLGQ</sequence>
<feature type="domain" description="POPLD" evidence="1">
    <location>
        <begin position="1"/>
        <end position="54"/>
    </location>
</feature>
<evidence type="ECO:0000313" key="2">
    <source>
        <dbReference type="EMBL" id="VDL80075.1"/>
    </source>
</evidence>
<evidence type="ECO:0000313" key="3">
    <source>
        <dbReference type="Proteomes" id="UP000271162"/>
    </source>
</evidence>
<dbReference type="STRING" id="27835.A0A0N4YHW7"/>